<accession>A0A1E3NIH9</accession>
<proteinExistence type="predicted"/>
<keyword evidence="3" id="KW-1185">Reference proteome</keyword>
<organism evidence="2 3">
    <name type="scientific">Pichia membranifaciens NRRL Y-2026</name>
    <dbReference type="NCBI Taxonomy" id="763406"/>
    <lineage>
        <taxon>Eukaryota</taxon>
        <taxon>Fungi</taxon>
        <taxon>Dikarya</taxon>
        <taxon>Ascomycota</taxon>
        <taxon>Saccharomycotina</taxon>
        <taxon>Pichiomycetes</taxon>
        <taxon>Pichiales</taxon>
        <taxon>Pichiaceae</taxon>
        <taxon>Pichia</taxon>
    </lineage>
</organism>
<dbReference type="GeneID" id="30178188"/>
<dbReference type="Pfam" id="PF17316">
    <property type="entry name" value="Perilipin_2"/>
    <property type="match status" value="1"/>
</dbReference>
<feature type="compositionally biased region" description="Basic and acidic residues" evidence="1">
    <location>
        <begin position="253"/>
        <end position="267"/>
    </location>
</feature>
<dbReference type="RefSeq" id="XP_019017055.1">
    <property type="nucleotide sequence ID" value="XM_019161501.1"/>
</dbReference>
<dbReference type="EMBL" id="KV454004">
    <property type="protein sequence ID" value="ODQ45942.1"/>
    <property type="molecule type" value="Genomic_DNA"/>
</dbReference>
<protein>
    <submittedName>
        <fullName evidence="2">Uncharacterized protein</fullName>
    </submittedName>
</protein>
<reference evidence="2 3" key="1">
    <citation type="journal article" date="2016" name="Proc. Natl. Acad. Sci. U.S.A.">
        <title>Comparative genomics of biotechnologically important yeasts.</title>
        <authorList>
            <person name="Riley R."/>
            <person name="Haridas S."/>
            <person name="Wolfe K.H."/>
            <person name="Lopes M.R."/>
            <person name="Hittinger C.T."/>
            <person name="Goeker M."/>
            <person name="Salamov A.A."/>
            <person name="Wisecaver J.H."/>
            <person name="Long T.M."/>
            <person name="Calvey C.H."/>
            <person name="Aerts A.L."/>
            <person name="Barry K.W."/>
            <person name="Choi C."/>
            <person name="Clum A."/>
            <person name="Coughlan A.Y."/>
            <person name="Deshpande S."/>
            <person name="Douglass A.P."/>
            <person name="Hanson S.J."/>
            <person name="Klenk H.-P."/>
            <person name="LaButti K.M."/>
            <person name="Lapidus A."/>
            <person name="Lindquist E.A."/>
            <person name="Lipzen A.M."/>
            <person name="Meier-Kolthoff J.P."/>
            <person name="Ohm R.A."/>
            <person name="Otillar R.P."/>
            <person name="Pangilinan J.L."/>
            <person name="Peng Y."/>
            <person name="Rokas A."/>
            <person name="Rosa C.A."/>
            <person name="Scheuner C."/>
            <person name="Sibirny A.A."/>
            <person name="Slot J.C."/>
            <person name="Stielow J.B."/>
            <person name="Sun H."/>
            <person name="Kurtzman C.P."/>
            <person name="Blackwell M."/>
            <person name="Grigoriev I.V."/>
            <person name="Jeffries T.W."/>
        </authorList>
    </citation>
    <scope>NUCLEOTIDE SEQUENCE [LARGE SCALE GENOMIC DNA]</scope>
    <source>
        <strain evidence="2 3">NRRL Y-2026</strain>
    </source>
</reference>
<evidence type="ECO:0000256" key="1">
    <source>
        <dbReference type="SAM" id="MobiDB-lite"/>
    </source>
</evidence>
<sequence length="267" mass="30589">MGIAYSSRLNSYTTSVDAYLDSQLNALDQAAPFVKTLRMRDIRNVILDDPIRYVAFRTANSLRDISDLTQRAVIKPSREGIHQLRDLRGEHLPFTGNQPLLRSQLNPIFRQVNQRLIEDINTYFPASSNSEEIPINYVTFDNQSNELSYTLRLINLAVLRARPVLQERFQQLTETPSEARKYVAAVYQESQEHRGEGRIVIIIATLETIRKILTDGYEAFSANRFFQFLLSEPTAEEKVSIAEETQEEENDDKADNKNAEEDTTKVA</sequence>
<evidence type="ECO:0000313" key="3">
    <source>
        <dbReference type="Proteomes" id="UP000094455"/>
    </source>
</evidence>
<evidence type="ECO:0000313" key="2">
    <source>
        <dbReference type="EMBL" id="ODQ45942.1"/>
    </source>
</evidence>
<feature type="region of interest" description="Disordered" evidence="1">
    <location>
        <begin position="237"/>
        <end position="267"/>
    </location>
</feature>
<dbReference type="Proteomes" id="UP000094455">
    <property type="component" value="Unassembled WGS sequence"/>
</dbReference>
<dbReference type="OrthoDB" id="376826at2759"/>
<gene>
    <name evidence="2" type="ORF">PICMEDRAFT_17194</name>
</gene>
<dbReference type="AlphaFoldDB" id="A0A1E3NIH9"/>
<name>A0A1E3NIH9_9ASCO</name>